<dbReference type="EMBL" id="JBBPBN010000052">
    <property type="protein sequence ID" value="KAK8991364.1"/>
    <property type="molecule type" value="Genomic_DNA"/>
</dbReference>
<gene>
    <name evidence="1" type="ORF">V6N11_062380</name>
</gene>
<accession>A0ABR2PSK3</accession>
<name>A0ABR2PSK3_9ROSI</name>
<dbReference type="Proteomes" id="UP001396334">
    <property type="component" value="Unassembled WGS sequence"/>
</dbReference>
<organism evidence="1 2">
    <name type="scientific">Hibiscus sabdariffa</name>
    <name type="common">roselle</name>
    <dbReference type="NCBI Taxonomy" id="183260"/>
    <lineage>
        <taxon>Eukaryota</taxon>
        <taxon>Viridiplantae</taxon>
        <taxon>Streptophyta</taxon>
        <taxon>Embryophyta</taxon>
        <taxon>Tracheophyta</taxon>
        <taxon>Spermatophyta</taxon>
        <taxon>Magnoliopsida</taxon>
        <taxon>eudicotyledons</taxon>
        <taxon>Gunneridae</taxon>
        <taxon>Pentapetalae</taxon>
        <taxon>rosids</taxon>
        <taxon>malvids</taxon>
        <taxon>Malvales</taxon>
        <taxon>Malvaceae</taxon>
        <taxon>Malvoideae</taxon>
        <taxon>Hibiscus</taxon>
    </lineage>
</organism>
<sequence>MSRIEDVLHVDSLTRASSPAPSEMLNVGSSAVEVPELSESSDVDIGFEVDNLPARGLTHKKSSCLERIENLNGIRTQWSRD</sequence>
<comment type="caution">
    <text evidence="1">The sequence shown here is derived from an EMBL/GenBank/DDBJ whole genome shotgun (WGS) entry which is preliminary data.</text>
</comment>
<evidence type="ECO:0000313" key="2">
    <source>
        <dbReference type="Proteomes" id="UP001396334"/>
    </source>
</evidence>
<protein>
    <submittedName>
        <fullName evidence="1">Uncharacterized protein</fullName>
    </submittedName>
</protein>
<keyword evidence="2" id="KW-1185">Reference proteome</keyword>
<evidence type="ECO:0000313" key="1">
    <source>
        <dbReference type="EMBL" id="KAK8991364.1"/>
    </source>
</evidence>
<reference evidence="1 2" key="1">
    <citation type="journal article" date="2024" name="G3 (Bethesda)">
        <title>Genome assembly of Hibiscus sabdariffa L. provides insights into metabolisms of medicinal natural products.</title>
        <authorList>
            <person name="Kim T."/>
        </authorList>
    </citation>
    <scope>NUCLEOTIDE SEQUENCE [LARGE SCALE GENOMIC DNA]</scope>
    <source>
        <strain evidence="1">TK-2024</strain>
        <tissue evidence="1">Old leaves</tissue>
    </source>
</reference>
<proteinExistence type="predicted"/>